<reference evidence="3 4" key="1">
    <citation type="submission" date="2024-08" db="EMBL/GenBank/DDBJ databases">
        <authorList>
            <person name="Cucini C."/>
            <person name="Frati F."/>
        </authorList>
    </citation>
    <scope>NUCLEOTIDE SEQUENCE [LARGE SCALE GENOMIC DNA]</scope>
</reference>
<proteinExistence type="predicted"/>
<protein>
    <submittedName>
        <fullName evidence="3">Uncharacterized protein</fullName>
    </submittedName>
</protein>
<gene>
    <name evidence="3" type="ORF">ODALV1_LOCUS24928</name>
</gene>
<evidence type="ECO:0000256" key="1">
    <source>
        <dbReference type="SAM" id="MobiDB-lite"/>
    </source>
</evidence>
<evidence type="ECO:0000256" key="2">
    <source>
        <dbReference type="SAM" id="Phobius"/>
    </source>
</evidence>
<dbReference type="Proteomes" id="UP001642540">
    <property type="component" value="Unassembled WGS sequence"/>
</dbReference>
<sequence length="263" mass="29341">MAHLGQGPNINQGEGADGHQHMNNGGGGGRRAQNSFGGRVIRHRNWITSTVDWLLSFADLYVVKTYTIVLFQMTLLVLIGILLGLMIGINKYSRPQPKMTHIGFSVMSMLNHPHGSLYLGMYDRERAMSTPPSPPSKYYFYSTLGPIIKTNILFENDGKAGSWADCKDKNIKVLVAGVNCNATSIIAVVWNNGTSKRKVLSPGEPCRSNRQLMRGIICSYNAFRYAKGIKLWLLVDDNAPNEEMEKAVQALRDNLIQEGRRRQ</sequence>
<evidence type="ECO:0000313" key="3">
    <source>
        <dbReference type="EMBL" id="CAL8133141.1"/>
    </source>
</evidence>
<comment type="caution">
    <text evidence="3">The sequence shown here is derived from an EMBL/GenBank/DDBJ whole genome shotgun (WGS) entry which is preliminary data.</text>
</comment>
<keyword evidence="4" id="KW-1185">Reference proteome</keyword>
<feature type="region of interest" description="Disordered" evidence="1">
    <location>
        <begin position="1"/>
        <end position="34"/>
    </location>
</feature>
<keyword evidence="2" id="KW-0812">Transmembrane</keyword>
<accession>A0ABP1RQG7</accession>
<keyword evidence="2" id="KW-0472">Membrane</keyword>
<name>A0ABP1RQG7_9HEXA</name>
<organism evidence="3 4">
    <name type="scientific">Orchesella dallaii</name>
    <dbReference type="NCBI Taxonomy" id="48710"/>
    <lineage>
        <taxon>Eukaryota</taxon>
        <taxon>Metazoa</taxon>
        <taxon>Ecdysozoa</taxon>
        <taxon>Arthropoda</taxon>
        <taxon>Hexapoda</taxon>
        <taxon>Collembola</taxon>
        <taxon>Entomobryomorpha</taxon>
        <taxon>Entomobryoidea</taxon>
        <taxon>Orchesellidae</taxon>
        <taxon>Orchesellinae</taxon>
        <taxon>Orchesella</taxon>
    </lineage>
</organism>
<evidence type="ECO:0000313" key="4">
    <source>
        <dbReference type="Proteomes" id="UP001642540"/>
    </source>
</evidence>
<feature type="transmembrane region" description="Helical" evidence="2">
    <location>
        <begin position="66"/>
        <end position="89"/>
    </location>
</feature>
<dbReference type="EMBL" id="CAXLJM020000096">
    <property type="protein sequence ID" value="CAL8133141.1"/>
    <property type="molecule type" value="Genomic_DNA"/>
</dbReference>
<keyword evidence="2" id="KW-1133">Transmembrane helix</keyword>